<dbReference type="CDD" id="cd00190">
    <property type="entry name" value="Tryp_SPc"/>
    <property type="match status" value="1"/>
</dbReference>
<dbReference type="AlphaFoldDB" id="A0A8C6TTG7"/>
<evidence type="ECO:0000256" key="3">
    <source>
        <dbReference type="ARBA" id="ARBA00022825"/>
    </source>
</evidence>
<dbReference type="InterPro" id="IPR036772">
    <property type="entry name" value="SRCR-like_dom_sf"/>
</dbReference>
<keyword evidence="10" id="KW-1185">Reference proteome</keyword>
<evidence type="ECO:0000313" key="9">
    <source>
        <dbReference type="Ensembl" id="ENSNMLP00000025315.1"/>
    </source>
</evidence>
<keyword evidence="5" id="KW-0325">Glycoprotein</keyword>
<dbReference type="InterPro" id="IPR001314">
    <property type="entry name" value="Peptidase_S1A"/>
</dbReference>
<keyword evidence="4" id="KW-1015">Disulfide bond</keyword>
<dbReference type="Gene3D" id="2.40.10.10">
    <property type="entry name" value="Trypsin-like serine proteases"/>
    <property type="match status" value="1"/>
</dbReference>
<sequence length="493" mass="54361">MAKHEPNNPPPPYYSLPMYPQPPLKSHEDLVYGVGPGLIPPSQPRYIPWYPPVEIVPQVTHPIPRKKRSHCCRNNAQCYGSTGGILLVLGLLALAIWLGVRYGTRTGPIYYHTEDTRPNNHESSPPIPEHDTCPNTTIQCDGIKDCVLETDESICVRLGTNNRLEVRTVEDGRFLPMCYRNWDQSYSDQTCAQLGFESSYDTKILSGHTSKGLSMTQRGPERYIQGLTSASSQCPDEQIVSLQCIECGRQKFTSRIIGGEPSKLGEWPWQVSLHYKGAHVCGGVLISKNFVLSAAHCMPSDDESVASNWEVYVGAVSLNSLPAPHKVKRIILNENYDSVSNDHDIAIIKLETPMEFSENNRPACLPTSHQHFRHGTQCFTSGFGTTDADSSEVSTTLMDVSVQIIDTEVCNSPKSYRGSITKNMLCAGHLDGGRDSCQGDSGGPLVCETDGVWTLAGITSWGEGCGEKNKPGVYSKVTSVLPWIYSKMMQEMS</sequence>
<evidence type="ECO:0000259" key="8">
    <source>
        <dbReference type="PROSITE" id="PS50240"/>
    </source>
</evidence>
<dbReference type="InterPro" id="IPR009003">
    <property type="entry name" value="Peptidase_S1_PA"/>
</dbReference>
<dbReference type="PRINTS" id="PR00722">
    <property type="entry name" value="CHYMOTRYPSIN"/>
</dbReference>
<dbReference type="SUPFAM" id="SSF50494">
    <property type="entry name" value="Trypsin-like serine proteases"/>
    <property type="match status" value="1"/>
</dbReference>
<evidence type="ECO:0000256" key="5">
    <source>
        <dbReference type="ARBA" id="ARBA00023180"/>
    </source>
</evidence>
<evidence type="ECO:0000256" key="6">
    <source>
        <dbReference type="RuleBase" id="RU363034"/>
    </source>
</evidence>
<dbReference type="Pfam" id="PF00089">
    <property type="entry name" value="Trypsin"/>
    <property type="match status" value="1"/>
</dbReference>
<evidence type="ECO:0000256" key="1">
    <source>
        <dbReference type="ARBA" id="ARBA00022670"/>
    </source>
</evidence>
<dbReference type="SMART" id="SM00020">
    <property type="entry name" value="Tryp_SPc"/>
    <property type="match status" value="1"/>
</dbReference>
<dbReference type="GO" id="GO:0006508">
    <property type="term" value="P:proteolysis"/>
    <property type="evidence" value="ECO:0007669"/>
    <property type="project" value="UniProtKB-KW"/>
</dbReference>
<dbReference type="PROSITE" id="PS00134">
    <property type="entry name" value="TRYPSIN_HIS"/>
    <property type="match status" value="1"/>
</dbReference>
<dbReference type="PANTHER" id="PTHR24252">
    <property type="entry name" value="ACROSIN-RELATED"/>
    <property type="match status" value="1"/>
</dbReference>
<evidence type="ECO:0000313" key="10">
    <source>
        <dbReference type="Proteomes" id="UP000694523"/>
    </source>
</evidence>
<dbReference type="FunFam" id="2.40.10.10:FF:000003">
    <property type="entry name" value="Transmembrane serine protease 3"/>
    <property type="match status" value="1"/>
</dbReference>
<dbReference type="SUPFAM" id="SSF56487">
    <property type="entry name" value="SRCR-like"/>
    <property type="match status" value="1"/>
</dbReference>
<name>A0A8C6TTG7_9GOBI</name>
<organism evidence="9 10">
    <name type="scientific">Neogobius melanostomus</name>
    <name type="common">round goby</name>
    <dbReference type="NCBI Taxonomy" id="47308"/>
    <lineage>
        <taxon>Eukaryota</taxon>
        <taxon>Metazoa</taxon>
        <taxon>Chordata</taxon>
        <taxon>Craniata</taxon>
        <taxon>Vertebrata</taxon>
        <taxon>Euteleostomi</taxon>
        <taxon>Actinopterygii</taxon>
        <taxon>Neopterygii</taxon>
        <taxon>Teleostei</taxon>
        <taxon>Neoteleostei</taxon>
        <taxon>Acanthomorphata</taxon>
        <taxon>Gobiaria</taxon>
        <taxon>Gobiiformes</taxon>
        <taxon>Gobioidei</taxon>
        <taxon>Gobiidae</taxon>
        <taxon>Benthophilinae</taxon>
        <taxon>Neogobiini</taxon>
        <taxon>Neogobius</taxon>
    </lineage>
</organism>
<dbReference type="Proteomes" id="UP000694523">
    <property type="component" value="Unplaced"/>
</dbReference>
<accession>A0A8C6TTG7</accession>
<keyword evidence="7" id="KW-0472">Membrane</keyword>
<dbReference type="InterPro" id="IPR001254">
    <property type="entry name" value="Trypsin_dom"/>
</dbReference>
<feature type="transmembrane region" description="Helical" evidence="7">
    <location>
        <begin position="79"/>
        <end position="100"/>
    </location>
</feature>
<dbReference type="Pfam" id="PF15494">
    <property type="entry name" value="SRCR_2"/>
    <property type="match status" value="1"/>
</dbReference>
<feature type="domain" description="Peptidase S1" evidence="8">
    <location>
        <begin position="256"/>
        <end position="489"/>
    </location>
</feature>
<protein>
    <submittedName>
        <fullName evidence="9">Transmembrane serine protease 13b</fullName>
    </submittedName>
</protein>
<dbReference type="Ensembl" id="ENSNMLT00000028311.1">
    <property type="protein sequence ID" value="ENSNMLP00000025315.1"/>
    <property type="gene ID" value="ENSNMLG00000016199.1"/>
</dbReference>
<evidence type="ECO:0000256" key="7">
    <source>
        <dbReference type="SAM" id="Phobius"/>
    </source>
</evidence>
<dbReference type="GO" id="GO:0004252">
    <property type="term" value="F:serine-type endopeptidase activity"/>
    <property type="evidence" value="ECO:0007669"/>
    <property type="project" value="InterPro"/>
</dbReference>
<dbReference type="InterPro" id="IPR033116">
    <property type="entry name" value="TRYPSIN_SER"/>
</dbReference>
<dbReference type="Gene3D" id="3.10.250.10">
    <property type="entry name" value="SRCR-like domain"/>
    <property type="match status" value="1"/>
</dbReference>
<dbReference type="InterPro" id="IPR001190">
    <property type="entry name" value="SRCR"/>
</dbReference>
<keyword evidence="7" id="KW-0812">Transmembrane</keyword>
<evidence type="ECO:0000256" key="4">
    <source>
        <dbReference type="ARBA" id="ARBA00023157"/>
    </source>
</evidence>
<proteinExistence type="predicted"/>
<evidence type="ECO:0000256" key="2">
    <source>
        <dbReference type="ARBA" id="ARBA00022801"/>
    </source>
</evidence>
<keyword evidence="3 6" id="KW-0720">Serine protease</keyword>
<dbReference type="PANTHER" id="PTHR24252:SF27">
    <property type="entry name" value="TRANSMEMBRANE PROTEASE SERINE 3-LIKE"/>
    <property type="match status" value="1"/>
</dbReference>
<dbReference type="InterPro" id="IPR018114">
    <property type="entry name" value="TRYPSIN_HIS"/>
</dbReference>
<dbReference type="InterPro" id="IPR043504">
    <property type="entry name" value="Peptidase_S1_PA_chymotrypsin"/>
</dbReference>
<keyword evidence="7" id="KW-1133">Transmembrane helix</keyword>
<keyword evidence="1 6" id="KW-0645">Protease</keyword>
<reference evidence="9" key="1">
    <citation type="submission" date="2025-08" db="UniProtKB">
        <authorList>
            <consortium name="Ensembl"/>
        </authorList>
    </citation>
    <scope>IDENTIFICATION</scope>
</reference>
<reference evidence="9" key="2">
    <citation type="submission" date="2025-09" db="UniProtKB">
        <authorList>
            <consortium name="Ensembl"/>
        </authorList>
    </citation>
    <scope>IDENTIFICATION</scope>
</reference>
<dbReference type="PROSITE" id="PS50240">
    <property type="entry name" value="TRYPSIN_DOM"/>
    <property type="match status" value="1"/>
</dbReference>
<dbReference type="GO" id="GO:0016020">
    <property type="term" value="C:membrane"/>
    <property type="evidence" value="ECO:0007669"/>
    <property type="project" value="InterPro"/>
</dbReference>
<dbReference type="PROSITE" id="PS00135">
    <property type="entry name" value="TRYPSIN_SER"/>
    <property type="match status" value="1"/>
</dbReference>
<keyword evidence="2 6" id="KW-0378">Hydrolase</keyword>